<evidence type="ECO:0000313" key="1">
    <source>
        <dbReference type="EMBL" id="VDP93589.1"/>
    </source>
</evidence>
<dbReference type="InterPro" id="IPR003386">
    <property type="entry name" value="LACT/PDAT_acylTrfase"/>
</dbReference>
<dbReference type="GO" id="GO:0008374">
    <property type="term" value="F:O-acyltransferase activity"/>
    <property type="evidence" value="ECO:0007669"/>
    <property type="project" value="InterPro"/>
</dbReference>
<name>A0A183BAT2_9TREM</name>
<accession>A0A183BAT2</accession>
<reference evidence="3" key="1">
    <citation type="submission" date="2016-06" db="UniProtKB">
        <authorList>
            <consortium name="WormBaseParasite"/>
        </authorList>
    </citation>
    <scope>IDENTIFICATION</scope>
</reference>
<sequence>MKSAPKGDNFGLIAPSSLSFRSVQRSMPSLAFLLPDPRLWPPTEQLIITPNKNYSAHDYKEFFHDINYTLGKLFSSSCSVSL</sequence>
<dbReference type="GO" id="GO:0006629">
    <property type="term" value="P:lipid metabolic process"/>
    <property type="evidence" value="ECO:0007669"/>
    <property type="project" value="InterPro"/>
</dbReference>
<keyword evidence="2" id="KW-1185">Reference proteome</keyword>
<protein>
    <submittedName>
        <fullName evidence="3">Ovule protein</fullName>
    </submittedName>
</protein>
<gene>
    <name evidence="1" type="ORF">ECPE_LOCUS16317</name>
</gene>
<dbReference type="Proteomes" id="UP000272942">
    <property type="component" value="Unassembled WGS sequence"/>
</dbReference>
<dbReference type="OrthoDB" id="6275915at2759"/>
<proteinExistence type="predicted"/>
<organism evidence="3">
    <name type="scientific">Echinostoma caproni</name>
    <dbReference type="NCBI Taxonomy" id="27848"/>
    <lineage>
        <taxon>Eukaryota</taxon>
        <taxon>Metazoa</taxon>
        <taxon>Spiralia</taxon>
        <taxon>Lophotrochozoa</taxon>
        <taxon>Platyhelminthes</taxon>
        <taxon>Trematoda</taxon>
        <taxon>Digenea</taxon>
        <taxon>Plagiorchiida</taxon>
        <taxon>Echinostomata</taxon>
        <taxon>Echinostomatoidea</taxon>
        <taxon>Echinostomatidae</taxon>
        <taxon>Echinostoma</taxon>
    </lineage>
</organism>
<evidence type="ECO:0000313" key="2">
    <source>
        <dbReference type="Proteomes" id="UP000272942"/>
    </source>
</evidence>
<dbReference type="WBParaSite" id="ECPE_0001636001-mRNA-1">
    <property type="protein sequence ID" value="ECPE_0001636001-mRNA-1"/>
    <property type="gene ID" value="ECPE_0001636001"/>
</dbReference>
<dbReference type="Pfam" id="PF02450">
    <property type="entry name" value="LCAT"/>
    <property type="match status" value="1"/>
</dbReference>
<evidence type="ECO:0000313" key="3">
    <source>
        <dbReference type="WBParaSite" id="ECPE_0001636001-mRNA-1"/>
    </source>
</evidence>
<dbReference type="AlphaFoldDB" id="A0A183BAT2"/>
<dbReference type="EMBL" id="UZAN01063815">
    <property type="protein sequence ID" value="VDP93589.1"/>
    <property type="molecule type" value="Genomic_DNA"/>
</dbReference>
<reference evidence="1 2" key="2">
    <citation type="submission" date="2018-11" db="EMBL/GenBank/DDBJ databases">
        <authorList>
            <consortium name="Pathogen Informatics"/>
        </authorList>
    </citation>
    <scope>NUCLEOTIDE SEQUENCE [LARGE SCALE GENOMIC DNA]</scope>
    <source>
        <strain evidence="1 2">Egypt</strain>
    </source>
</reference>